<evidence type="ECO:0000256" key="3">
    <source>
        <dbReference type="ARBA" id="ARBA00022833"/>
    </source>
</evidence>
<keyword evidence="2" id="KW-0479">Metal-binding</keyword>
<sequence>MAVDTVTRHGRKNGDTDASGVQKFTGAENSMAIKIPRATFTYLTGVPRKHAADNGSGTLVTREFCAECGSGIMEYGVRLMRSWLAAQEHAGEYTYIFHGSLDDPTVLPPKAEFFLKYKAPWQPEIPNITHKQEHKA</sequence>
<evidence type="ECO:0000256" key="4">
    <source>
        <dbReference type="ARBA" id="ARBA00023239"/>
    </source>
</evidence>
<evidence type="ECO:0000313" key="7">
    <source>
        <dbReference type="EMBL" id="TFY69595.1"/>
    </source>
</evidence>
<keyword evidence="4" id="KW-0456">Lyase</keyword>
<dbReference type="STRING" id="205917.A0A4Y9Z4J2"/>
<dbReference type="AlphaFoldDB" id="A0A4Y9Z4J2"/>
<dbReference type="GO" id="GO:0016846">
    <property type="term" value="F:carbon-sulfur lyase activity"/>
    <property type="evidence" value="ECO:0007669"/>
    <property type="project" value="InterPro"/>
</dbReference>
<protein>
    <recommendedName>
        <fullName evidence="6">CENP-V/GFA domain-containing protein</fullName>
    </recommendedName>
</protein>
<name>A0A4Y9Z4J2_9AGAM</name>
<dbReference type="Proteomes" id="UP000298327">
    <property type="component" value="Unassembled WGS sequence"/>
</dbReference>
<dbReference type="PANTHER" id="PTHR33337">
    <property type="entry name" value="GFA DOMAIN-CONTAINING PROTEIN"/>
    <property type="match status" value="1"/>
</dbReference>
<dbReference type="SUPFAM" id="SSF51316">
    <property type="entry name" value="Mss4-like"/>
    <property type="match status" value="1"/>
</dbReference>
<evidence type="ECO:0000256" key="5">
    <source>
        <dbReference type="SAM" id="MobiDB-lite"/>
    </source>
</evidence>
<dbReference type="InterPro" id="IPR011057">
    <property type="entry name" value="Mss4-like_sf"/>
</dbReference>
<dbReference type="EMBL" id="SEOQ01000133">
    <property type="protein sequence ID" value="TFY69595.1"/>
    <property type="molecule type" value="Genomic_DNA"/>
</dbReference>
<comment type="caution">
    <text evidence="7">The sequence shown here is derived from an EMBL/GenBank/DDBJ whole genome shotgun (WGS) entry which is preliminary data.</text>
</comment>
<dbReference type="GO" id="GO:0046872">
    <property type="term" value="F:metal ion binding"/>
    <property type="evidence" value="ECO:0007669"/>
    <property type="project" value="UniProtKB-KW"/>
</dbReference>
<organism evidence="7 8">
    <name type="scientific">Dentipellis fragilis</name>
    <dbReference type="NCBI Taxonomy" id="205917"/>
    <lineage>
        <taxon>Eukaryota</taxon>
        <taxon>Fungi</taxon>
        <taxon>Dikarya</taxon>
        <taxon>Basidiomycota</taxon>
        <taxon>Agaricomycotina</taxon>
        <taxon>Agaricomycetes</taxon>
        <taxon>Russulales</taxon>
        <taxon>Hericiaceae</taxon>
        <taxon>Dentipellis</taxon>
    </lineage>
</organism>
<reference evidence="7 8" key="1">
    <citation type="submission" date="2019-02" db="EMBL/GenBank/DDBJ databases">
        <title>Genome sequencing of the rare red list fungi Dentipellis fragilis.</title>
        <authorList>
            <person name="Buettner E."/>
            <person name="Kellner H."/>
        </authorList>
    </citation>
    <scope>NUCLEOTIDE SEQUENCE [LARGE SCALE GENOMIC DNA]</scope>
    <source>
        <strain evidence="7 8">DSM 105465</strain>
    </source>
</reference>
<accession>A0A4Y9Z4J2</accession>
<dbReference type="PANTHER" id="PTHR33337:SF40">
    <property type="entry name" value="CENP-V_GFA DOMAIN-CONTAINING PROTEIN-RELATED"/>
    <property type="match status" value="1"/>
</dbReference>
<keyword evidence="8" id="KW-1185">Reference proteome</keyword>
<comment type="similarity">
    <text evidence="1">Belongs to the Gfa family.</text>
</comment>
<keyword evidence="3" id="KW-0862">Zinc</keyword>
<gene>
    <name evidence="7" type="ORF">EVG20_g3083</name>
</gene>
<feature type="domain" description="CENP-V/GFA" evidence="6">
    <location>
        <begin position="22"/>
        <end position="116"/>
    </location>
</feature>
<dbReference type="OrthoDB" id="9985472at2759"/>
<dbReference type="Gene3D" id="3.90.1590.10">
    <property type="entry name" value="glutathione-dependent formaldehyde- activating enzyme (gfa)"/>
    <property type="match status" value="1"/>
</dbReference>
<evidence type="ECO:0000256" key="1">
    <source>
        <dbReference type="ARBA" id="ARBA00005495"/>
    </source>
</evidence>
<dbReference type="InterPro" id="IPR006913">
    <property type="entry name" value="CENP-V/GFA"/>
</dbReference>
<evidence type="ECO:0000313" key="8">
    <source>
        <dbReference type="Proteomes" id="UP000298327"/>
    </source>
</evidence>
<evidence type="ECO:0000259" key="6">
    <source>
        <dbReference type="Pfam" id="PF04828"/>
    </source>
</evidence>
<evidence type="ECO:0000256" key="2">
    <source>
        <dbReference type="ARBA" id="ARBA00022723"/>
    </source>
</evidence>
<feature type="region of interest" description="Disordered" evidence="5">
    <location>
        <begin position="1"/>
        <end position="22"/>
    </location>
</feature>
<proteinExistence type="inferred from homology"/>
<dbReference type="Pfam" id="PF04828">
    <property type="entry name" value="GFA"/>
    <property type="match status" value="1"/>
</dbReference>